<dbReference type="GO" id="GO:0004497">
    <property type="term" value="F:monooxygenase activity"/>
    <property type="evidence" value="ECO:0007669"/>
    <property type="project" value="UniProtKB-KW"/>
</dbReference>
<keyword evidence="1" id="KW-0560">Oxidoreductase</keyword>
<evidence type="ECO:0000313" key="4">
    <source>
        <dbReference type="EMBL" id="XCM81847.1"/>
    </source>
</evidence>
<organism evidence="4">
    <name type="scientific">Kitasatospora camelliae</name>
    <dbReference type="NCBI Taxonomy" id="3156397"/>
    <lineage>
        <taxon>Bacteria</taxon>
        <taxon>Bacillati</taxon>
        <taxon>Actinomycetota</taxon>
        <taxon>Actinomycetes</taxon>
        <taxon>Kitasatosporales</taxon>
        <taxon>Streptomycetaceae</taxon>
        <taxon>Kitasatospora</taxon>
    </lineage>
</organism>
<reference evidence="4" key="1">
    <citation type="submission" date="2024-06" db="EMBL/GenBank/DDBJ databases">
        <title>The genome sequences of Kitasatospora sp. strain HUAS MG31.</title>
        <authorList>
            <person name="Mo P."/>
        </authorList>
    </citation>
    <scope>NUCLEOTIDE SEQUENCE</scope>
    <source>
        <strain evidence="4">HUAS MG31</strain>
    </source>
</reference>
<dbReference type="EMBL" id="CP159872">
    <property type="protein sequence ID" value="XCM81847.1"/>
    <property type="molecule type" value="Genomic_DNA"/>
</dbReference>
<dbReference type="InterPro" id="IPR036188">
    <property type="entry name" value="FAD/NAD-bd_sf"/>
</dbReference>
<gene>
    <name evidence="4" type="ORF">ABWK59_24560</name>
</gene>
<dbReference type="InterPro" id="IPR002938">
    <property type="entry name" value="FAD-bd"/>
</dbReference>
<sequence>MDRHAVVIGAGVGGLAAGAALHRLGYRVEVHERAASLDPVGSGISVAPNALRALDVLGLGDPVRARAEAMGEGGLWHPSGRRLAVTDTEGVRRAFGDPMVVLHRAELVDVLAAALPPGAVRTSSAVRLVDPGEPGRLARLAGADGEFEADLVVAADGLRSAARSLLFPDHPGPRYSGFTTWRTVIPATGRPVPAGETWGRGALTGAIPLADHRVYLYAAALAPAGGRAADGDERAELLRRFGDWFEPLATLFRSAEAGRVLRHDVWELDRPLPAFHRGRTVLLGDAAHAMTPFQGQGACQAIEDAVVLAHSLATVPDRPGALAAYSAARLPRTTAVATRSRRVARLVALRGGPAVALRNAFLTASARLPEHLLLRGAAPMIDWHPPTAAPPA</sequence>
<dbReference type="AlphaFoldDB" id="A0AAU8K313"/>
<evidence type="ECO:0000256" key="1">
    <source>
        <dbReference type="ARBA" id="ARBA00023002"/>
    </source>
</evidence>
<dbReference type="RefSeq" id="WP_354642776.1">
    <property type="nucleotide sequence ID" value="NZ_CP159872.1"/>
</dbReference>
<proteinExistence type="predicted"/>
<keyword evidence="2 4" id="KW-0503">Monooxygenase</keyword>
<accession>A0AAU8K313</accession>
<dbReference type="PANTHER" id="PTHR13789">
    <property type="entry name" value="MONOOXYGENASE"/>
    <property type="match status" value="1"/>
</dbReference>
<dbReference type="GO" id="GO:0071949">
    <property type="term" value="F:FAD binding"/>
    <property type="evidence" value="ECO:0007669"/>
    <property type="project" value="InterPro"/>
</dbReference>
<dbReference type="Gene3D" id="3.50.50.60">
    <property type="entry name" value="FAD/NAD(P)-binding domain"/>
    <property type="match status" value="1"/>
</dbReference>
<feature type="domain" description="FAD-binding" evidence="3">
    <location>
        <begin position="5"/>
        <end position="172"/>
    </location>
</feature>
<evidence type="ECO:0000256" key="2">
    <source>
        <dbReference type="ARBA" id="ARBA00023033"/>
    </source>
</evidence>
<dbReference type="InterPro" id="IPR050493">
    <property type="entry name" value="FAD-dep_Monooxygenase_BioMet"/>
</dbReference>
<evidence type="ECO:0000259" key="3">
    <source>
        <dbReference type="Pfam" id="PF01494"/>
    </source>
</evidence>
<dbReference type="Pfam" id="PF01494">
    <property type="entry name" value="FAD_binding_3"/>
    <property type="match status" value="2"/>
</dbReference>
<name>A0AAU8K313_9ACTN</name>
<dbReference type="PANTHER" id="PTHR13789:SF309">
    <property type="entry name" value="PUTATIVE (AFU_ORTHOLOGUE AFUA_6G14510)-RELATED"/>
    <property type="match status" value="1"/>
</dbReference>
<protein>
    <submittedName>
        <fullName evidence="4">FAD-dependent monooxygenase</fullName>
    </submittedName>
</protein>
<dbReference type="KEGG" id="kcm:ABWK59_24560"/>
<feature type="domain" description="FAD-binding" evidence="3">
    <location>
        <begin position="273"/>
        <end position="339"/>
    </location>
</feature>
<dbReference type="PRINTS" id="PR00420">
    <property type="entry name" value="RNGMNOXGNASE"/>
</dbReference>
<dbReference type="SUPFAM" id="SSF51905">
    <property type="entry name" value="FAD/NAD(P)-binding domain"/>
    <property type="match status" value="1"/>
</dbReference>